<dbReference type="InterPro" id="IPR028565">
    <property type="entry name" value="MHD"/>
</dbReference>
<comment type="caution">
    <text evidence="7">The sequence shown here is derived from an EMBL/GenBank/DDBJ whole genome shotgun (WGS) entry which is preliminary data.</text>
</comment>
<dbReference type="SUPFAM" id="SSF49447">
    <property type="entry name" value="Second domain of Mu2 adaptin subunit (ap50) of ap2 adaptor"/>
    <property type="match status" value="1"/>
</dbReference>
<dbReference type="InterPro" id="IPR022775">
    <property type="entry name" value="AP_mu_sigma_su"/>
</dbReference>
<feature type="domain" description="MHD" evidence="6">
    <location>
        <begin position="176"/>
        <end position="423"/>
    </location>
</feature>
<sequence>MFDSLFVVDNSGSVIIEKHWKQLIPRRVVDEFVVLVQGYPIQQEAPPVLQVENYYMLHINRHGLLFVSAVQTEVAPSSVFFFLHLIVELLSDYFGGISELILKENFVIVYELLEELVDYGSPYITEPSLLKEMIPPPSLLSSMMNAVSIGTQFGTKLRTGSISTIPWRSTGLKYTNNEIFFDVIEELDVVIDRTGNIVSGTIFGDIMCISKLSGMPDLLLTLGNKSVIPDSMTSLHPCVRVGRYERDKTLSFVPPDGSFRLMEYNIPITTKNQLPIHIRPVLKWKKGGGRLDVSMIPKISGEKIFEKLIISAKLPAETLSVRTDLNMGQCIFEPISKTLTWTIGKLTSGPGVAGAPTLTGHIVTENMTELPKRAQSLVFTVDFRINMYSASGVRIDSLTVQNEGYTPFKGGRGYTKAGRFQIRSY</sequence>
<dbReference type="PROSITE" id="PS51072">
    <property type="entry name" value="MHD"/>
    <property type="match status" value="1"/>
</dbReference>
<name>A0ABQ8FA66_9FUNG</name>
<dbReference type="PROSITE" id="PS00990">
    <property type="entry name" value="CLAT_ADAPTOR_M_1"/>
    <property type="match status" value="1"/>
</dbReference>
<keyword evidence="3 5" id="KW-0653">Protein transport</keyword>
<dbReference type="CDD" id="cd09252">
    <property type="entry name" value="AP-3_Mu3_Cterm"/>
    <property type="match status" value="1"/>
</dbReference>
<reference evidence="7 8" key="1">
    <citation type="submission" date="2021-02" db="EMBL/GenBank/DDBJ databases">
        <title>Variation within the Batrachochytrium salamandrivorans European outbreak.</title>
        <authorList>
            <person name="Kelly M."/>
            <person name="Pasmans F."/>
            <person name="Shea T.P."/>
            <person name="Munoz J.F."/>
            <person name="Carranza S."/>
            <person name="Cuomo C.A."/>
            <person name="Martel A."/>
        </authorList>
    </citation>
    <scope>NUCLEOTIDE SEQUENCE [LARGE SCALE GENOMIC DNA]</scope>
    <source>
        <strain evidence="7 8">AMFP18/2</strain>
    </source>
</reference>
<accession>A0ABQ8FA66</accession>
<dbReference type="Proteomes" id="UP001648503">
    <property type="component" value="Unassembled WGS sequence"/>
</dbReference>
<evidence type="ECO:0000256" key="3">
    <source>
        <dbReference type="ARBA" id="ARBA00022927"/>
    </source>
</evidence>
<dbReference type="PANTHER" id="PTHR10529">
    <property type="entry name" value="AP COMPLEX SUBUNIT MU"/>
    <property type="match status" value="1"/>
</dbReference>
<evidence type="ECO:0000256" key="4">
    <source>
        <dbReference type="ARBA" id="ARBA00023136"/>
    </source>
</evidence>
<dbReference type="InterPro" id="IPR001392">
    <property type="entry name" value="Clathrin_mu"/>
</dbReference>
<evidence type="ECO:0000313" key="8">
    <source>
        <dbReference type="Proteomes" id="UP001648503"/>
    </source>
</evidence>
<gene>
    <name evidence="7" type="ORF">BASA50_006423</name>
</gene>
<dbReference type="InterPro" id="IPR011012">
    <property type="entry name" value="Longin-like_dom_sf"/>
</dbReference>
<keyword evidence="4" id="KW-0472">Membrane</keyword>
<organism evidence="7 8">
    <name type="scientific">Batrachochytrium salamandrivorans</name>
    <dbReference type="NCBI Taxonomy" id="1357716"/>
    <lineage>
        <taxon>Eukaryota</taxon>
        <taxon>Fungi</taxon>
        <taxon>Fungi incertae sedis</taxon>
        <taxon>Chytridiomycota</taxon>
        <taxon>Chytridiomycota incertae sedis</taxon>
        <taxon>Chytridiomycetes</taxon>
        <taxon>Rhizophydiales</taxon>
        <taxon>Rhizophydiales incertae sedis</taxon>
        <taxon>Batrachochytrium</taxon>
    </lineage>
</organism>
<proteinExistence type="inferred from homology"/>
<keyword evidence="2 5" id="KW-0813">Transport</keyword>
<evidence type="ECO:0000256" key="5">
    <source>
        <dbReference type="PIRNR" id="PIRNR005992"/>
    </source>
</evidence>
<dbReference type="Gene3D" id="2.60.40.1170">
    <property type="entry name" value="Mu homology domain, subdomain B"/>
    <property type="match status" value="2"/>
</dbReference>
<dbReference type="CDD" id="cd14837">
    <property type="entry name" value="AP3_Mu_N"/>
    <property type="match status" value="1"/>
</dbReference>
<dbReference type="SUPFAM" id="SSF64356">
    <property type="entry name" value="SNARE-like"/>
    <property type="match status" value="1"/>
</dbReference>
<dbReference type="PIRSF" id="PIRSF005992">
    <property type="entry name" value="Clathrin_mu"/>
    <property type="match status" value="1"/>
</dbReference>
<dbReference type="InterPro" id="IPR050431">
    <property type="entry name" value="Adaptor_comp_med_subunit"/>
</dbReference>
<evidence type="ECO:0000259" key="6">
    <source>
        <dbReference type="PROSITE" id="PS51072"/>
    </source>
</evidence>
<evidence type="ECO:0000256" key="2">
    <source>
        <dbReference type="ARBA" id="ARBA00022448"/>
    </source>
</evidence>
<dbReference type="Gene3D" id="3.30.450.60">
    <property type="match status" value="1"/>
</dbReference>
<dbReference type="EMBL" id="JAFCIX010000330">
    <property type="protein sequence ID" value="KAH6594748.1"/>
    <property type="molecule type" value="Genomic_DNA"/>
</dbReference>
<keyword evidence="8" id="KW-1185">Reference proteome</keyword>
<evidence type="ECO:0000313" key="7">
    <source>
        <dbReference type="EMBL" id="KAH6594748.1"/>
    </source>
</evidence>
<dbReference type="PRINTS" id="PR00314">
    <property type="entry name" value="CLATHRINADPT"/>
</dbReference>
<dbReference type="Pfam" id="PF00928">
    <property type="entry name" value="Adap_comp_sub"/>
    <property type="match status" value="1"/>
</dbReference>
<comment type="subcellular location">
    <subcellularLocation>
        <location evidence="1">Endomembrane system</location>
    </subcellularLocation>
</comment>
<dbReference type="InterPro" id="IPR036168">
    <property type="entry name" value="AP2_Mu_C_sf"/>
</dbReference>
<evidence type="ECO:0000256" key="1">
    <source>
        <dbReference type="ARBA" id="ARBA00004308"/>
    </source>
</evidence>
<dbReference type="Pfam" id="PF01217">
    <property type="entry name" value="Clat_adaptor_s"/>
    <property type="match status" value="1"/>
</dbReference>
<dbReference type="InterPro" id="IPR018240">
    <property type="entry name" value="Clathrin_mu_CS"/>
</dbReference>
<protein>
    <recommendedName>
        <fullName evidence="6">MHD domain-containing protein</fullName>
    </recommendedName>
</protein>
<comment type="similarity">
    <text evidence="5">Belongs to the adaptor complexes medium subunit family.</text>
</comment>